<dbReference type="RefSeq" id="XP_062678757.1">
    <property type="nucleotide sequence ID" value="XM_062823128.1"/>
</dbReference>
<feature type="compositionally biased region" description="Basic residues" evidence="1">
    <location>
        <begin position="733"/>
        <end position="743"/>
    </location>
</feature>
<feature type="compositionally biased region" description="Polar residues" evidence="1">
    <location>
        <begin position="439"/>
        <end position="457"/>
    </location>
</feature>
<dbReference type="AlphaFoldDB" id="A0AAE0JAI6"/>
<accession>A0AAE0JAI6</accession>
<comment type="caution">
    <text evidence="2">The sequence shown here is derived from an EMBL/GenBank/DDBJ whole genome shotgun (WGS) entry which is preliminary data.</text>
</comment>
<feature type="compositionally biased region" description="Polar residues" evidence="1">
    <location>
        <begin position="325"/>
        <end position="336"/>
    </location>
</feature>
<feature type="region of interest" description="Disordered" evidence="1">
    <location>
        <begin position="382"/>
        <end position="408"/>
    </location>
</feature>
<organism evidence="2 3">
    <name type="scientific">Neurospora tetraspora</name>
    <dbReference type="NCBI Taxonomy" id="94610"/>
    <lineage>
        <taxon>Eukaryota</taxon>
        <taxon>Fungi</taxon>
        <taxon>Dikarya</taxon>
        <taxon>Ascomycota</taxon>
        <taxon>Pezizomycotina</taxon>
        <taxon>Sordariomycetes</taxon>
        <taxon>Sordariomycetidae</taxon>
        <taxon>Sordariales</taxon>
        <taxon>Sordariaceae</taxon>
        <taxon>Neurospora</taxon>
    </lineage>
</organism>
<feature type="compositionally biased region" description="Polar residues" evidence="1">
    <location>
        <begin position="629"/>
        <end position="640"/>
    </location>
</feature>
<feature type="region of interest" description="Disordered" evidence="1">
    <location>
        <begin position="420"/>
        <end position="457"/>
    </location>
</feature>
<feature type="compositionally biased region" description="Basic and acidic residues" evidence="1">
    <location>
        <begin position="680"/>
        <end position="710"/>
    </location>
</feature>
<gene>
    <name evidence="2" type="ORF">B0H65DRAFT_299111</name>
</gene>
<feature type="region of interest" description="Disordered" evidence="1">
    <location>
        <begin position="87"/>
        <end position="148"/>
    </location>
</feature>
<dbReference type="Proteomes" id="UP001278500">
    <property type="component" value="Unassembled WGS sequence"/>
</dbReference>
<protein>
    <submittedName>
        <fullName evidence="2">Uncharacterized protein</fullName>
    </submittedName>
</protein>
<feature type="compositionally biased region" description="Polar residues" evidence="1">
    <location>
        <begin position="386"/>
        <end position="407"/>
    </location>
</feature>
<evidence type="ECO:0000313" key="2">
    <source>
        <dbReference type="EMBL" id="KAK3339397.1"/>
    </source>
</evidence>
<feature type="compositionally biased region" description="Polar residues" evidence="1">
    <location>
        <begin position="655"/>
        <end position="676"/>
    </location>
</feature>
<name>A0AAE0JAI6_9PEZI</name>
<feature type="region of interest" description="Disordered" evidence="1">
    <location>
        <begin position="627"/>
        <end position="806"/>
    </location>
</feature>
<feature type="compositionally biased region" description="Polar residues" evidence="1">
    <location>
        <begin position="94"/>
        <end position="104"/>
    </location>
</feature>
<reference evidence="2" key="1">
    <citation type="journal article" date="2023" name="Mol. Phylogenet. Evol.">
        <title>Genome-scale phylogeny and comparative genomics of the fungal order Sordariales.</title>
        <authorList>
            <person name="Hensen N."/>
            <person name="Bonometti L."/>
            <person name="Westerberg I."/>
            <person name="Brannstrom I.O."/>
            <person name="Guillou S."/>
            <person name="Cros-Aarteil S."/>
            <person name="Calhoun S."/>
            <person name="Haridas S."/>
            <person name="Kuo A."/>
            <person name="Mondo S."/>
            <person name="Pangilinan J."/>
            <person name="Riley R."/>
            <person name="LaButti K."/>
            <person name="Andreopoulos B."/>
            <person name="Lipzen A."/>
            <person name="Chen C."/>
            <person name="Yan M."/>
            <person name="Daum C."/>
            <person name="Ng V."/>
            <person name="Clum A."/>
            <person name="Steindorff A."/>
            <person name="Ohm R.A."/>
            <person name="Martin F."/>
            <person name="Silar P."/>
            <person name="Natvig D.O."/>
            <person name="Lalanne C."/>
            <person name="Gautier V."/>
            <person name="Ament-Velasquez S.L."/>
            <person name="Kruys A."/>
            <person name="Hutchinson M.I."/>
            <person name="Powell A.J."/>
            <person name="Barry K."/>
            <person name="Miller A.N."/>
            <person name="Grigoriev I.V."/>
            <person name="Debuchy R."/>
            <person name="Gladieux P."/>
            <person name="Hiltunen Thoren M."/>
            <person name="Johannesson H."/>
        </authorList>
    </citation>
    <scope>NUCLEOTIDE SEQUENCE</scope>
    <source>
        <strain evidence="2">CBS 560.94</strain>
    </source>
</reference>
<evidence type="ECO:0000256" key="1">
    <source>
        <dbReference type="SAM" id="MobiDB-lite"/>
    </source>
</evidence>
<evidence type="ECO:0000313" key="3">
    <source>
        <dbReference type="Proteomes" id="UP001278500"/>
    </source>
</evidence>
<feature type="compositionally biased region" description="Low complexity" evidence="1">
    <location>
        <begin position="763"/>
        <end position="776"/>
    </location>
</feature>
<feature type="compositionally biased region" description="Low complexity" evidence="1">
    <location>
        <begin position="722"/>
        <end position="732"/>
    </location>
</feature>
<feature type="region of interest" description="Disordered" evidence="1">
    <location>
        <begin position="325"/>
        <end position="350"/>
    </location>
</feature>
<reference evidence="2" key="2">
    <citation type="submission" date="2023-06" db="EMBL/GenBank/DDBJ databases">
        <authorList>
            <consortium name="Lawrence Berkeley National Laboratory"/>
            <person name="Haridas S."/>
            <person name="Hensen N."/>
            <person name="Bonometti L."/>
            <person name="Westerberg I."/>
            <person name="Brannstrom I.O."/>
            <person name="Guillou S."/>
            <person name="Cros-Aarteil S."/>
            <person name="Calhoun S."/>
            <person name="Kuo A."/>
            <person name="Mondo S."/>
            <person name="Pangilinan J."/>
            <person name="Riley R."/>
            <person name="Labutti K."/>
            <person name="Andreopoulos B."/>
            <person name="Lipzen A."/>
            <person name="Chen C."/>
            <person name="Yanf M."/>
            <person name="Daum C."/>
            <person name="Ng V."/>
            <person name="Clum A."/>
            <person name="Steindorff A."/>
            <person name="Ohm R."/>
            <person name="Martin F."/>
            <person name="Silar P."/>
            <person name="Natvig D."/>
            <person name="Lalanne C."/>
            <person name="Gautier V."/>
            <person name="Ament-Velasquez S.L."/>
            <person name="Kruys A."/>
            <person name="Hutchinson M.I."/>
            <person name="Powell A.J."/>
            <person name="Barry K."/>
            <person name="Miller A.N."/>
            <person name="Grigoriev I.V."/>
            <person name="Debuchy R."/>
            <person name="Gladieux P."/>
            <person name="Thoren M.H."/>
            <person name="Johannesson H."/>
        </authorList>
    </citation>
    <scope>NUCLEOTIDE SEQUENCE</scope>
    <source>
        <strain evidence="2">CBS 560.94</strain>
    </source>
</reference>
<sequence length="806" mass="87035">MGFLRLFCKKSGNKSKVDVSSKSLDYESMVAGTPPVLGTKPARGNGPLVIKILPRDVSQAQIAVRTDGLVDDGLPMPSPVIPGFRAEDIKRPSSAPNGFRTPSRSLGAGGSLRAAPGTKSPLKRPPPLSFRMARPETSPLARSVSQNGVDARVVTQPQVAPSVHSRSNSIVSNTGSRYRDIIEAHSEIKPINFKIRMKATGTRDYGEDVAERNLGENGHNLDSPSVKAFYARSSMIFEKSKMDEITKQLESEPNSHRAKARTVASNLSIDLSTNSSNSRTTQRATTSYASKVPAYEHPDGALSLGARLPANCNLQRSKSVNTYLPVESNNSTSVPRTTTTTEQDLEVPDHPPVIEWPLRTIAANTLRPSALDATLSLAPPGFIKPASSSPNEEQSSPGDSSPISNAPSVKCFAVNPEYHHERPWSSSSSTLSISDMRSNPSSPSRSQHTADTSVNLSQTSFKSAPQLPSLTFLPVPEAPDNFNIDDYISTDASSIREHQRHTGESEEELLFNDFGYGAHGTQLPGLLDSSALFEQREPSPVPVPNNQHCRCSSWTTTPINAGSFGRAVGGQQRYVLDTGVEDDSDETDYEHSPGLMSPVLLHSPKPQHHHALSGEIYNGVVGHVPRTRTFGSDRTSSVQGSRGMKRTPVVLNCRGIQQSSETATTSRPTTPLSSGLSKDIAAEIKTPEQKSEKGKQKMQEENEKKNHSEISNKQLPPSTPDVTATAAAIAAAVKRRKQIKACKRATEPVKKRRPKGQGQGVVSSPRSPKSPKSPGIRSKRSMQRTTVMGARGGEYSDEEHHADTEG</sequence>
<feature type="compositionally biased region" description="Low complexity" evidence="1">
    <location>
        <begin position="425"/>
        <end position="438"/>
    </location>
</feature>
<proteinExistence type="predicted"/>
<keyword evidence="3" id="KW-1185">Reference proteome</keyword>
<dbReference type="GeneID" id="87860282"/>
<dbReference type="EMBL" id="JAUEPP010000007">
    <property type="protein sequence ID" value="KAK3339397.1"/>
    <property type="molecule type" value="Genomic_DNA"/>
</dbReference>